<feature type="compositionally biased region" description="Low complexity" evidence="1">
    <location>
        <begin position="41"/>
        <end position="57"/>
    </location>
</feature>
<accession>A0ABN8MLU0</accession>
<protein>
    <submittedName>
        <fullName evidence="2">Uncharacterized protein</fullName>
    </submittedName>
</protein>
<organism evidence="2 3">
    <name type="scientific">Porites evermanni</name>
    <dbReference type="NCBI Taxonomy" id="104178"/>
    <lineage>
        <taxon>Eukaryota</taxon>
        <taxon>Metazoa</taxon>
        <taxon>Cnidaria</taxon>
        <taxon>Anthozoa</taxon>
        <taxon>Hexacorallia</taxon>
        <taxon>Scleractinia</taxon>
        <taxon>Fungiina</taxon>
        <taxon>Poritidae</taxon>
        <taxon>Porites</taxon>
    </lineage>
</organism>
<gene>
    <name evidence="2" type="ORF">PEVE_00038412</name>
</gene>
<evidence type="ECO:0000313" key="3">
    <source>
        <dbReference type="Proteomes" id="UP001159427"/>
    </source>
</evidence>
<name>A0ABN8MLU0_9CNID</name>
<dbReference type="EMBL" id="CALNXI010000650">
    <property type="protein sequence ID" value="CAH3030684.1"/>
    <property type="molecule type" value="Genomic_DNA"/>
</dbReference>
<reference evidence="2 3" key="1">
    <citation type="submission" date="2022-05" db="EMBL/GenBank/DDBJ databases">
        <authorList>
            <consortium name="Genoscope - CEA"/>
            <person name="William W."/>
        </authorList>
    </citation>
    <scope>NUCLEOTIDE SEQUENCE [LARGE SCALE GENOMIC DNA]</scope>
</reference>
<dbReference type="CDD" id="cd14279">
    <property type="entry name" value="CUE"/>
    <property type="match status" value="1"/>
</dbReference>
<dbReference type="Proteomes" id="UP001159427">
    <property type="component" value="Unassembled WGS sequence"/>
</dbReference>
<proteinExistence type="predicted"/>
<evidence type="ECO:0000313" key="2">
    <source>
        <dbReference type="EMBL" id="CAH3030684.1"/>
    </source>
</evidence>
<feature type="region of interest" description="Disordered" evidence="1">
    <location>
        <begin position="41"/>
        <end position="68"/>
    </location>
</feature>
<keyword evidence="3" id="KW-1185">Reference proteome</keyword>
<evidence type="ECO:0000256" key="1">
    <source>
        <dbReference type="SAM" id="MobiDB-lite"/>
    </source>
</evidence>
<comment type="caution">
    <text evidence="2">The sequence shown here is derived from an EMBL/GenBank/DDBJ whole genome shotgun (WGS) entry which is preliminary data.</text>
</comment>
<feature type="region of interest" description="Disordered" evidence="1">
    <location>
        <begin position="1"/>
        <end position="26"/>
    </location>
</feature>
<sequence>MQAAEQIRQNSLTAAGSAGSAGGLQNTAGTAWEEHRRIFGYRPSSGASRSRPGSGNSRGRGRRQPAAFSPYFHRKNTWTRAFVCLAFSEQNALPSTSERITLTLNGLGEKKLQFPWNGNAAQVHEVIIDVFPALQTAGGYEVLRTVDGRSKDLISIPTPASGISVPFLKSVLGQAKGFLRPLQKDIVIQEELPEGKAAPCSQDQDCPKVQCLNCQKLLSMNEVKEHKTLGSGGPSTSTDQYVDIVNNTCHLEFTVAIHSHHCLILYQLKALFPNVPSTQIQNALDVVSGDVNKAADILL</sequence>